<evidence type="ECO:0000313" key="4">
    <source>
        <dbReference type="Proteomes" id="UP001058860"/>
    </source>
</evidence>
<dbReference type="InterPro" id="IPR036249">
    <property type="entry name" value="Thioredoxin-like_sf"/>
</dbReference>
<name>A0ABY5PLH4_9ACTN</name>
<feature type="compositionally biased region" description="Basic residues" evidence="1">
    <location>
        <begin position="193"/>
        <end position="205"/>
    </location>
</feature>
<keyword evidence="4" id="KW-1185">Reference proteome</keyword>
<dbReference type="EMBL" id="CP088295">
    <property type="protein sequence ID" value="UUY05255.1"/>
    <property type="molecule type" value="Genomic_DNA"/>
</dbReference>
<dbReference type="SUPFAM" id="SSF52833">
    <property type="entry name" value="Thioredoxin-like"/>
    <property type="match status" value="1"/>
</dbReference>
<protein>
    <submittedName>
        <fullName evidence="3">DsbA family protein</fullName>
    </submittedName>
</protein>
<dbReference type="RefSeq" id="WP_353865715.1">
    <property type="nucleotide sequence ID" value="NZ_CP088295.1"/>
</dbReference>
<accession>A0ABY5PLH4</accession>
<gene>
    <name evidence="3" type="ORF">LRS13_06960</name>
</gene>
<organism evidence="3 4">
    <name type="scientific">Svornostia abyssi</name>
    <dbReference type="NCBI Taxonomy" id="2898438"/>
    <lineage>
        <taxon>Bacteria</taxon>
        <taxon>Bacillati</taxon>
        <taxon>Actinomycetota</taxon>
        <taxon>Thermoleophilia</taxon>
        <taxon>Solirubrobacterales</taxon>
        <taxon>Baekduiaceae</taxon>
        <taxon>Svornostia</taxon>
    </lineage>
</organism>
<evidence type="ECO:0000256" key="1">
    <source>
        <dbReference type="SAM" id="MobiDB-lite"/>
    </source>
</evidence>
<evidence type="ECO:0000313" key="3">
    <source>
        <dbReference type="EMBL" id="UUY05255.1"/>
    </source>
</evidence>
<proteinExistence type="predicted"/>
<dbReference type="Gene3D" id="3.40.30.10">
    <property type="entry name" value="Glutaredoxin"/>
    <property type="match status" value="1"/>
</dbReference>
<feature type="region of interest" description="Disordered" evidence="1">
    <location>
        <begin position="161"/>
        <end position="205"/>
    </location>
</feature>
<dbReference type="Pfam" id="PF01323">
    <property type="entry name" value="DSBA"/>
    <property type="match status" value="1"/>
</dbReference>
<dbReference type="Proteomes" id="UP001058860">
    <property type="component" value="Chromosome"/>
</dbReference>
<reference evidence="4" key="1">
    <citation type="submission" date="2021-11" db="EMBL/GenBank/DDBJ databases">
        <title>Cultivation dependent microbiological survey of springs from the worlds oldest radium mine currently devoted to the extraction of radon-saturated water.</title>
        <authorList>
            <person name="Kapinusova G."/>
            <person name="Smrhova T."/>
            <person name="Strejcek M."/>
            <person name="Suman J."/>
            <person name="Jani K."/>
            <person name="Pajer P."/>
            <person name="Uhlik O."/>
        </authorList>
    </citation>
    <scope>NUCLEOTIDE SEQUENCE [LARGE SCALE GENOMIC DNA]</scope>
    <source>
        <strain evidence="4">J379</strain>
    </source>
</reference>
<evidence type="ECO:0000259" key="2">
    <source>
        <dbReference type="Pfam" id="PF01323"/>
    </source>
</evidence>
<feature type="domain" description="DSBA-like thioredoxin" evidence="2">
    <location>
        <begin position="6"/>
        <end position="164"/>
    </location>
</feature>
<sequence>MATVEIEHFTDPNCPYAYSSEPIRQRLSWVYGDQLSWRTRMVVLAETRAVYEQKGMTPERVAKDYARLSREPGMPFDTAPRTAVPATEPACLVVVAARERAGAEAADRVLRALRLAQMGGGVIDEPATIDAAIETAGLTPAEVHAWGGEPEVIAALAADKDAARHPPPGGGTRPAAGHVGGRPPLHLPDLRRAPRQRQKLRRSGV</sequence>
<dbReference type="InterPro" id="IPR001853">
    <property type="entry name" value="DSBA-like_thioredoxin_dom"/>
</dbReference>